<dbReference type="InterPro" id="IPR018108">
    <property type="entry name" value="MCP_transmembrane"/>
</dbReference>
<evidence type="ECO:0000256" key="13">
    <source>
        <dbReference type="ARBA" id="ARBA00023136"/>
    </source>
</evidence>
<keyword evidence="5" id="KW-0813">Transport</keyword>
<comment type="similarity">
    <text evidence="3">Belongs to the mitochondrial carrier (TC 2.A.29) family.</text>
</comment>
<dbReference type="GO" id="GO:0005743">
    <property type="term" value="C:mitochondrial inner membrane"/>
    <property type="evidence" value="ECO:0007669"/>
    <property type="project" value="UniProtKB-SubCell"/>
</dbReference>
<dbReference type="CDD" id="cd00051">
    <property type="entry name" value="EFh"/>
    <property type="match status" value="2"/>
</dbReference>
<keyword evidence="18" id="KW-1185">Reference proteome</keyword>
<evidence type="ECO:0000256" key="6">
    <source>
        <dbReference type="ARBA" id="ARBA00022692"/>
    </source>
</evidence>
<dbReference type="Proteomes" id="UP000001197">
    <property type="component" value="Chromosome 3"/>
</dbReference>
<feature type="region of interest" description="Disordered" evidence="15">
    <location>
        <begin position="260"/>
        <end position="300"/>
    </location>
</feature>
<accession>A0A090CME2</accession>
<keyword evidence="6 14" id="KW-0812">Transmembrane</keyword>
<evidence type="ECO:0000256" key="14">
    <source>
        <dbReference type="PROSITE-ProRule" id="PRU00282"/>
    </source>
</evidence>
<evidence type="ECO:0000256" key="15">
    <source>
        <dbReference type="SAM" id="MobiDB-lite"/>
    </source>
</evidence>
<evidence type="ECO:0000256" key="5">
    <source>
        <dbReference type="ARBA" id="ARBA00022448"/>
    </source>
</evidence>
<comment type="subcellular location">
    <subcellularLocation>
        <location evidence="2">Mitochondrion inner membrane</location>
        <topology evidence="2">Multi-pass membrane protein</topology>
    </subcellularLocation>
</comment>
<evidence type="ECO:0000256" key="9">
    <source>
        <dbReference type="ARBA" id="ARBA00022792"/>
    </source>
</evidence>
<dbReference type="InterPro" id="IPR023395">
    <property type="entry name" value="MCP_dom_sf"/>
</dbReference>
<dbReference type="Gene3D" id="1.50.40.10">
    <property type="entry name" value="Mitochondrial carrier domain"/>
    <property type="match status" value="1"/>
</dbReference>
<evidence type="ECO:0000256" key="11">
    <source>
        <dbReference type="ARBA" id="ARBA00022989"/>
    </source>
</evidence>
<evidence type="ECO:0000313" key="17">
    <source>
        <dbReference type="EMBL" id="CDP27057.1"/>
    </source>
</evidence>
<feature type="repeat" description="Solcar" evidence="14">
    <location>
        <begin position="500"/>
        <end position="589"/>
    </location>
</feature>
<name>A0A090CME2_PODAN</name>
<organism evidence="17 18">
    <name type="scientific">Podospora anserina (strain S / ATCC MYA-4624 / DSM 980 / FGSC 10383)</name>
    <name type="common">Pleurage anserina</name>
    <dbReference type="NCBI Taxonomy" id="515849"/>
    <lineage>
        <taxon>Eukaryota</taxon>
        <taxon>Fungi</taxon>
        <taxon>Dikarya</taxon>
        <taxon>Ascomycota</taxon>
        <taxon>Pezizomycotina</taxon>
        <taxon>Sordariomycetes</taxon>
        <taxon>Sordariomycetidae</taxon>
        <taxon>Sordariales</taxon>
        <taxon>Podosporaceae</taxon>
        <taxon>Podospora</taxon>
        <taxon>Podospora anserina</taxon>
    </lineage>
</organism>
<keyword evidence="12" id="KW-0496">Mitochondrion</keyword>
<dbReference type="EMBL" id="FO904938">
    <property type="protein sequence ID" value="CDP27057.1"/>
    <property type="molecule type" value="Genomic_DNA"/>
</dbReference>
<reference evidence="17 18" key="1">
    <citation type="journal article" date="2008" name="Genome Biol.">
        <title>The genome sequence of the model ascomycete fungus Podospora anserina.</title>
        <authorList>
            <person name="Espagne E."/>
            <person name="Lespinet O."/>
            <person name="Malagnac F."/>
            <person name="Da Silva C."/>
            <person name="Jaillon O."/>
            <person name="Porcel B.M."/>
            <person name="Couloux A."/>
            <person name="Aury J.-M."/>
            <person name="Segurens B."/>
            <person name="Poulain J."/>
            <person name="Anthouard V."/>
            <person name="Grossetete S."/>
            <person name="Khalili H."/>
            <person name="Coppin E."/>
            <person name="Dequard-Chablat M."/>
            <person name="Picard M."/>
            <person name="Contamine V."/>
            <person name="Arnaise S."/>
            <person name="Bourdais A."/>
            <person name="Berteaux-Lecellier V."/>
            <person name="Gautheret D."/>
            <person name="de Vries R.P."/>
            <person name="Battaglia E."/>
            <person name="Coutinho P.M."/>
            <person name="Danchin E.G.J."/>
            <person name="Henrissat B."/>
            <person name="El Khoury R."/>
            <person name="Sainsard-Chanet A."/>
            <person name="Boivin A."/>
            <person name="Pinan-Lucarre B."/>
            <person name="Sellem C.H."/>
            <person name="Debuchy R."/>
            <person name="Wincker P."/>
            <person name="Weissenbach J."/>
            <person name="Silar P."/>
        </authorList>
    </citation>
    <scope>NUCLEOTIDE SEQUENCE [LARGE SCALE GENOMIC DNA]</scope>
    <source>
        <strain evidence="18">S / ATCC MYA-4624 / DSM 980 / FGSC 10383</strain>
    </source>
</reference>
<dbReference type="InParanoid" id="A0A090CME2"/>
<dbReference type="InterPro" id="IPR002048">
    <property type="entry name" value="EF_hand_dom"/>
</dbReference>
<dbReference type="Pfam" id="PF00153">
    <property type="entry name" value="Mito_carr"/>
    <property type="match status" value="3"/>
</dbReference>
<keyword evidence="11" id="KW-1133">Transmembrane helix</keyword>
<dbReference type="PRINTS" id="PR00926">
    <property type="entry name" value="MITOCARRIER"/>
</dbReference>
<evidence type="ECO:0000256" key="1">
    <source>
        <dbReference type="ARBA" id="ARBA00002238"/>
    </source>
</evidence>
<dbReference type="PROSITE" id="PS00018">
    <property type="entry name" value="EF_HAND_1"/>
    <property type="match status" value="3"/>
</dbReference>
<evidence type="ECO:0000256" key="7">
    <source>
        <dbReference type="ARBA" id="ARBA00022723"/>
    </source>
</evidence>
<keyword evidence="7" id="KW-0479">Metal-binding</keyword>
<evidence type="ECO:0000313" key="18">
    <source>
        <dbReference type="Proteomes" id="UP000001197"/>
    </source>
</evidence>
<dbReference type="InterPro" id="IPR018247">
    <property type="entry name" value="EF_Hand_1_Ca_BS"/>
</dbReference>
<feature type="repeat" description="Solcar" evidence="14">
    <location>
        <begin position="607"/>
        <end position="696"/>
    </location>
</feature>
<evidence type="ECO:0000256" key="12">
    <source>
        <dbReference type="ARBA" id="ARBA00023128"/>
    </source>
</evidence>
<sequence length="700" mass="76896">MKVSDVVSKLEVEMAESQNQRDKRVEDLWQKLDPAGHGELDYKGLQKGLQRIDHRESALPLVWGFLVLAYTVGCTAMKNAEHMLKEIIKAVDSNGDGKIQYEEFRIFVETAEKQLSLLFKAIDRDQDGRLDKKELQTAFRRAGLSVPSRRLANFFDEIDMNNDGFISFDEWRDFLLFMPTHHHNSPLEAVLSFYSSIVTVNAEGDSLVSDDTLEGLGTTGFLFQALFGSLLRIVNPEGTAIKYTQRPSPETTVVAEPEVPASPHAPQHYHKPQSRSQLESQLHHQKQHLTPDHENEPGSDMALSSAAVGVRYSGAASSAQQMIMPSTTNQPMPYYESYEDGPEDISVMAEEVSEEVQTKLTDLLPEPGYFLAGAVSGGVSRTATAPLDRLKVYLLVNTKNVDNPVLTAAKSGRPFAALRNAGGPIIDAMVTLWKTGGFRTFFAGEQISHFFLLGQHANKLAGNGLNVVKIMPESAIRFGSYEASKRFLAAYEGHDDPTQISTVSKFVAGGIGGMTAQFCVYPVDTLKFRLQCETVQGGLQGNALLFKTAKTMWADGGLRAAYRGLGLGLIGMFPYSAIDIGTFEFLKKKYIKTMAKYYGIHEEDAKIGNVATAVLGASSGALGATMVYPLNVLRTRLQTQGTAMHPPTYTGIVDVATKTVKNEGVRGLYKGLTPNILKVAPALSITWVCYENMKKLLKLN</sequence>
<dbReference type="Pfam" id="PF13499">
    <property type="entry name" value="EF-hand_7"/>
    <property type="match status" value="2"/>
</dbReference>
<evidence type="ECO:0000256" key="3">
    <source>
        <dbReference type="ARBA" id="ARBA00006375"/>
    </source>
</evidence>
<dbReference type="GO" id="GO:0005509">
    <property type="term" value="F:calcium ion binding"/>
    <property type="evidence" value="ECO:0007669"/>
    <property type="project" value="InterPro"/>
</dbReference>
<evidence type="ECO:0000256" key="8">
    <source>
        <dbReference type="ARBA" id="ARBA00022737"/>
    </source>
</evidence>
<dbReference type="SUPFAM" id="SSF47473">
    <property type="entry name" value="EF-hand"/>
    <property type="match status" value="1"/>
</dbReference>
<dbReference type="InterPro" id="IPR011992">
    <property type="entry name" value="EF-hand-dom_pair"/>
</dbReference>
<feature type="domain" description="EF-hand" evidence="16">
    <location>
        <begin position="79"/>
        <end position="114"/>
    </location>
</feature>
<keyword evidence="10" id="KW-0106">Calcium</keyword>
<keyword evidence="13 14" id="KW-0472">Membrane</keyword>
<reference evidence="18" key="2">
    <citation type="journal article" date="2014" name="Genetics">
        <title>Maintaining two mating types: Structure of the mating type locus and its role in heterokaryosis in Podospora anserina.</title>
        <authorList>
            <person name="Grognet P."/>
            <person name="Bidard F."/>
            <person name="Kuchly C."/>
            <person name="Tong L.C.H."/>
            <person name="Coppin E."/>
            <person name="Benkhali J.A."/>
            <person name="Couloux A."/>
            <person name="Wincker P."/>
            <person name="Debuchy R."/>
            <person name="Silar P."/>
        </authorList>
    </citation>
    <scope>GENOME REANNOTATION</scope>
    <source>
        <strain evidence="18">S / ATCC MYA-4624 / DSM 980 / FGSC 10383</strain>
    </source>
</reference>
<dbReference type="GO" id="GO:0055085">
    <property type="term" value="P:transmembrane transport"/>
    <property type="evidence" value="ECO:0007669"/>
    <property type="project" value="InterPro"/>
</dbReference>
<dbReference type="Gene3D" id="1.10.238.10">
    <property type="entry name" value="EF-hand"/>
    <property type="match status" value="2"/>
</dbReference>
<evidence type="ECO:0000256" key="4">
    <source>
        <dbReference type="ARBA" id="ARBA00021935"/>
    </source>
</evidence>
<evidence type="ECO:0000256" key="2">
    <source>
        <dbReference type="ARBA" id="ARBA00004448"/>
    </source>
</evidence>
<dbReference type="PROSITE" id="PS50920">
    <property type="entry name" value="SOLCAR"/>
    <property type="match status" value="2"/>
</dbReference>
<dbReference type="FunFam" id="1.50.40.10:FF:000016">
    <property type="entry name" value="Solute carrier family 25 member 23"/>
    <property type="match status" value="1"/>
</dbReference>
<comment type="function">
    <text evidence="1">Mitochondrial transporter that mediates uptake of thiamine pyrophosphate (ThPP) into mitochondria.</text>
</comment>
<keyword evidence="9" id="KW-0999">Mitochondrion inner membrane</keyword>
<protein>
    <recommendedName>
        <fullName evidence="4">Mitochondrial thiamine pyrophosphate carrier 1</fullName>
    </recommendedName>
</protein>
<dbReference type="PROSITE" id="PS50222">
    <property type="entry name" value="EF_HAND_2"/>
    <property type="match status" value="3"/>
</dbReference>
<feature type="domain" description="EF-hand" evidence="16">
    <location>
        <begin position="118"/>
        <end position="145"/>
    </location>
</feature>
<keyword evidence="8" id="KW-0677">Repeat</keyword>
<proteinExistence type="inferred from homology"/>
<feature type="domain" description="EF-hand" evidence="16">
    <location>
        <begin position="146"/>
        <end position="181"/>
    </location>
</feature>
<evidence type="ECO:0000256" key="10">
    <source>
        <dbReference type="ARBA" id="ARBA00022837"/>
    </source>
</evidence>
<dbReference type="SMART" id="SM00054">
    <property type="entry name" value="EFh"/>
    <property type="match status" value="4"/>
</dbReference>
<dbReference type="InterPro" id="IPR002067">
    <property type="entry name" value="MCP"/>
</dbReference>
<dbReference type="STRING" id="515849.A0A090CME2"/>
<evidence type="ECO:0000259" key="16">
    <source>
        <dbReference type="PROSITE" id="PS50222"/>
    </source>
</evidence>
<dbReference type="SUPFAM" id="SSF103506">
    <property type="entry name" value="Mitochondrial carrier"/>
    <property type="match status" value="1"/>
</dbReference>
<dbReference type="eggNOG" id="KOG0036">
    <property type="taxonomic scope" value="Eukaryota"/>
</dbReference>
<dbReference type="AlphaFoldDB" id="A0A090CME2"/>
<dbReference type="PANTHER" id="PTHR24089">
    <property type="entry name" value="SOLUTE CARRIER FAMILY 25"/>
    <property type="match status" value="1"/>
</dbReference>